<gene>
    <name evidence="3" type="ORF">ABIQ69_00490</name>
</gene>
<organism evidence="3">
    <name type="scientific">Agromyces sp. G08B096</name>
    <dbReference type="NCBI Taxonomy" id="3156399"/>
    <lineage>
        <taxon>Bacteria</taxon>
        <taxon>Bacillati</taxon>
        <taxon>Actinomycetota</taxon>
        <taxon>Actinomycetes</taxon>
        <taxon>Micrococcales</taxon>
        <taxon>Microbacteriaceae</taxon>
        <taxon>Agromyces</taxon>
    </lineage>
</organism>
<name>A0AAU7W9M0_9MICO</name>
<dbReference type="InterPro" id="IPR047971">
    <property type="entry name" value="ExeM-like"/>
</dbReference>
<dbReference type="PANTHER" id="PTHR42834:SF1">
    <property type="entry name" value="ENDONUCLEASE_EXONUCLEASE_PHOSPHATASE FAMILY PROTEIN (AFU_ORTHOLOGUE AFUA_3G09210)"/>
    <property type="match status" value="1"/>
</dbReference>
<proteinExistence type="predicted"/>
<dbReference type="RefSeq" id="WP_350348436.1">
    <property type="nucleotide sequence ID" value="NZ_CP158374.1"/>
</dbReference>
<evidence type="ECO:0000259" key="2">
    <source>
        <dbReference type="PROSITE" id="PS51841"/>
    </source>
</evidence>
<keyword evidence="3" id="KW-0378">Hydrolase</keyword>
<feature type="chain" id="PRO_5043448177" evidence="1">
    <location>
        <begin position="31"/>
        <end position="1091"/>
    </location>
</feature>
<dbReference type="CDD" id="cd10283">
    <property type="entry name" value="MnuA_DNase1-like"/>
    <property type="match status" value="1"/>
</dbReference>
<protein>
    <submittedName>
        <fullName evidence="3">ExeM/NucH family extracellular endonuclease</fullName>
    </submittedName>
</protein>
<dbReference type="InterPro" id="IPR001322">
    <property type="entry name" value="Lamin_tail_dom"/>
</dbReference>
<dbReference type="PANTHER" id="PTHR42834">
    <property type="entry name" value="ENDONUCLEASE/EXONUCLEASE/PHOSPHATASE FAMILY PROTEIN (AFU_ORTHOLOGUE AFUA_3G09210)"/>
    <property type="match status" value="1"/>
</dbReference>
<dbReference type="Pfam" id="PF03372">
    <property type="entry name" value="Exo_endo_phos"/>
    <property type="match status" value="1"/>
</dbReference>
<feature type="domain" description="LTD" evidence="2">
    <location>
        <begin position="24"/>
        <end position="142"/>
    </location>
</feature>
<evidence type="ECO:0000256" key="1">
    <source>
        <dbReference type="SAM" id="SignalP"/>
    </source>
</evidence>
<feature type="signal peptide" evidence="1">
    <location>
        <begin position="1"/>
        <end position="30"/>
    </location>
</feature>
<reference evidence="3" key="1">
    <citation type="submission" date="2024-05" db="EMBL/GenBank/DDBJ databases">
        <authorList>
            <person name="Yu L."/>
        </authorList>
    </citation>
    <scope>NUCLEOTIDE SEQUENCE</scope>
    <source>
        <strain evidence="3">G08B096</strain>
    </source>
</reference>
<keyword evidence="3" id="KW-0540">Nuclease</keyword>
<dbReference type="Gene3D" id="3.60.10.10">
    <property type="entry name" value="Endonuclease/exonuclease/phosphatase"/>
    <property type="match status" value="1"/>
</dbReference>
<dbReference type="NCBIfam" id="NF033681">
    <property type="entry name" value="ExeM_NucH_DNase"/>
    <property type="match status" value="1"/>
</dbReference>
<dbReference type="Pfam" id="PF00932">
    <property type="entry name" value="LTD"/>
    <property type="match status" value="1"/>
</dbReference>
<dbReference type="SUPFAM" id="SSF56219">
    <property type="entry name" value="DNase I-like"/>
    <property type="match status" value="1"/>
</dbReference>
<evidence type="ECO:0000313" key="3">
    <source>
        <dbReference type="EMBL" id="XBX82419.1"/>
    </source>
</evidence>
<dbReference type="EMBL" id="CP158374">
    <property type="protein sequence ID" value="XBX82419.1"/>
    <property type="molecule type" value="Genomic_DNA"/>
</dbReference>
<dbReference type="InterPro" id="IPR005135">
    <property type="entry name" value="Endo/exonuclease/phosphatase"/>
</dbReference>
<accession>A0AAU7W9M0</accession>
<keyword evidence="1" id="KW-0732">Signal</keyword>
<dbReference type="AlphaFoldDB" id="A0AAU7W9M0"/>
<dbReference type="CDD" id="cd04486">
    <property type="entry name" value="YhcR_OBF_like"/>
    <property type="match status" value="1"/>
</dbReference>
<dbReference type="InterPro" id="IPR036691">
    <property type="entry name" value="Endo/exonu/phosph_ase_sf"/>
</dbReference>
<sequence length="1091" mass="112375">MHRSVRRVSVAVAAASLLAAGVVATTPAVAAEGGGLIISEVIEGSSNNKAVELANLTGEAVDLAADGYSLALYFNGAATAGLTIPLTGTVQAGGTHVVAHASASAAILAAAAQTNGSGWFNGDDAIVLRAGDAVVDSFGQVGVDPGTEWGTGLVSTADNTLRRAASVCAGDPVVDDAFDPATQWTGFAVDTFDGLGAHEADCDGTTPEPVAPVINEFSASTTGDDEEYLEILGEPGADLTGYTVLEVEGDTATTSPVGLVDGVFPLGVSDGDGRQLIDLANGDLENGTVSLLLVTGFTGAAGDDLDVENDGVLDVGLAFEVVDAVAVTDGGAGDVTYGGVVLGVAYDGLPFAPGGASRIPDGTDTDTAADWVRNDFDLAGIPGRAGTLIDGEAANTPGAENATEVVVEPEPGADASCEAPFVTIGSVQGSGDVSPAVGDVVELEGVVVGDFQDGGFEGYYIQDAGDGDASTSDGIFVHVPAGPGVAAGGIPVAPGDTVHVVGTVSEFYGLTEVTATGPLAVEVCGTGAELPAPVELALPLAPADREPYEGMRVTLPQTLSILETFEYGQFGLITMGTERHNQPTAVFEPGSPEAVALAEANVNDSIGLDDGRSIQNPDPAIHPNGDVFTLENSFRAGDHVTGATGVLDYRFDQWSVQPTQGAQFESVLPRESLPDVGGDLKVASFNVLNYFTTLNSRGANTAEEFERQQAKIVAAISEIDADVVGLIEIENNGGVAANALAEALNDVMGAGTYDVIETGVLGTDVITTALIYKPAVVQPLGAHAVLDTSVDPRFLDDFNRPALAQTFASIETGDEVTVVVNHLKSKGSDCNDVGDPTDPNGQGNCNGVRTAAAEAMVDWLAGDPTGQGAGRELIIGDLNSYDHEDPIQVLTDAGYTDLEKRFNGEEAYSYVFDGQLGYLDYALAGTGLVDDVTGATAWHINSDEPSIIDYDMTYKQPAQDALFAPDPYRSSDHDPVIVGIELTPPDTTAPTLDVDADPNRIWIPNNKWRTVTVDVDAADDSGDVTVELVAAEARGSRKAAIEQISDTEFRVKAVLGASYTFEYRATDASGNVTTDTTRVNVGLKGIWPFDF</sequence>
<dbReference type="PROSITE" id="PS51841">
    <property type="entry name" value="LTD"/>
    <property type="match status" value="1"/>
</dbReference>
<keyword evidence="3" id="KW-0255">Endonuclease</keyword>
<dbReference type="GO" id="GO:0004519">
    <property type="term" value="F:endonuclease activity"/>
    <property type="evidence" value="ECO:0007669"/>
    <property type="project" value="UniProtKB-KW"/>
</dbReference>